<dbReference type="SUPFAM" id="SSF103196">
    <property type="entry name" value="Roadblock/LC7 domain"/>
    <property type="match status" value="1"/>
</dbReference>
<dbReference type="Gene3D" id="3.30.450.30">
    <property type="entry name" value="Dynein light chain 2a, cytoplasmic"/>
    <property type="match status" value="1"/>
</dbReference>
<reference evidence="3 4" key="1">
    <citation type="journal article" date="2018" name="Plant J.">
        <title>Genome sequences of Chlorella sorokiniana UTEX 1602 and Micractinium conductrix SAG 241.80: implications to maltose excretion by a green alga.</title>
        <authorList>
            <person name="Arriola M.B."/>
            <person name="Velmurugan N."/>
            <person name="Zhang Y."/>
            <person name="Plunkett M.H."/>
            <person name="Hondzo H."/>
            <person name="Barney B.M."/>
        </authorList>
    </citation>
    <scope>NUCLEOTIDE SEQUENCE [LARGE SCALE GENOMIC DNA]</scope>
    <source>
        <strain evidence="3 4">SAG 241.80</strain>
    </source>
</reference>
<dbReference type="PANTHER" id="PTHR10779">
    <property type="entry name" value="DYNEIN LIGHT CHAIN ROADBLOCK"/>
    <property type="match status" value="1"/>
</dbReference>
<name>A0A2P6UZ11_9CHLO</name>
<dbReference type="SMART" id="SM00960">
    <property type="entry name" value="Robl_LC7"/>
    <property type="match status" value="1"/>
</dbReference>
<evidence type="ECO:0000259" key="2">
    <source>
        <dbReference type="SMART" id="SM00960"/>
    </source>
</evidence>
<feature type="domain" description="Roadblock/LAMTOR2" evidence="2">
    <location>
        <begin position="7"/>
        <end position="101"/>
    </location>
</feature>
<dbReference type="Pfam" id="PF03259">
    <property type="entry name" value="Robl_LC7"/>
    <property type="match status" value="1"/>
</dbReference>
<organism evidence="3 4">
    <name type="scientific">Micractinium conductrix</name>
    <dbReference type="NCBI Taxonomy" id="554055"/>
    <lineage>
        <taxon>Eukaryota</taxon>
        <taxon>Viridiplantae</taxon>
        <taxon>Chlorophyta</taxon>
        <taxon>core chlorophytes</taxon>
        <taxon>Trebouxiophyceae</taxon>
        <taxon>Chlorellales</taxon>
        <taxon>Chlorellaceae</taxon>
        <taxon>Chlorella clade</taxon>
        <taxon>Micractinium</taxon>
    </lineage>
</organism>
<evidence type="ECO:0000313" key="4">
    <source>
        <dbReference type="Proteomes" id="UP000239649"/>
    </source>
</evidence>
<dbReference type="STRING" id="554055.A0A2P6UZ11"/>
<keyword evidence="4" id="KW-1185">Reference proteome</keyword>
<gene>
    <name evidence="3" type="ORF">C2E20_9242</name>
</gene>
<dbReference type="EMBL" id="LHPF02000130">
    <property type="protein sequence ID" value="PSC67078.1"/>
    <property type="molecule type" value="Genomic_DNA"/>
</dbReference>
<evidence type="ECO:0000313" key="3">
    <source>
        <dbReference type="EMBL" id="PSC67078.1"/>
    </source>
</evidence>
<dbReference type="InterPro" id="IPR004942">
    <property type="entry name" value="Roadblock/LAMTOR2_dom"/>
</dbReference>
<accession>A0A2P6UZ11</accession>
<dbReference type="Proteomes" id="UP000239649">
    <property type="component" value="Unassembled WGS sequence"/>
</dbReference>
<dbReference type="AlphaFoldDB" id="A0A2P6UZ11"/>
<feature type="non-terminal residue" evidence="3">
    <location>
        <position position="345"/>
    </location>
</feature>
<comment type="similarity">
    <text evidence="1">Belongs to the GAMAD family.</text>
</comment>
<dbReference type="OrthoDB" id="9985637at2759"/>
<protein>
    <submittedName>
        <fullName evidence="3">Dynein light chain roadblock-type 2</fullName>
    </submittedName>
</protein>
<proteinExistence type="inferred from homology"/>
<comment type="caution">
    <text evidence="3">The sequence shown here is derived from an EMBL/GenBank/DDBJ whole genome shotgun (WGS) entry which is preliminary data.</text>
</comment>
<evidence type="ECO:0000256" key="1">
    <source>
        <dbReference type="ARBA" id="ARBA00007191"/>
    </source>
</evidence>
<sequence length="345" mass="36668">MTHVAAVEETVKRLSSHKGVVGIAIVNGDGVPIRTTLDPELATTYAALVSQLALKARHMVRELAEDGSDDLQFLRVRSKKHEIMIAPGFDRDHNYTLLVVQQPDAEPSGISVRGVIDTTGIISAAVERYAELCGGAFSGQAVDRTQVIDSVQFFYSPPPRAAVPYAASLRATTSLQYPEAAPFTGGGSFLLSAFEQASTPFLYPAAPPAAAGVERFLVFGGAADAVLPAATPSVPLEQLHRQSSLGSMQVDGLLHRQLSGGGGQMDFSEVAHDCTNWTPAVFYDLMRLGTAQVQAVQARAKSQAAKEFVRMYNLQKASGMGLEVDPKILSAAERAGRLTPSVMAA</sequence>